<dbReference type="PANTHER" id="PTHR30461">
    <property type="entry name" value="DNA-INVERTASE FROM LAMBDOID PROPHAGE"/>
    <property type="match status" value="1"/>
</dbReference>
<dbReference type="Gene3D" id="3.40.50.1390">
    <property type="entry name" value="Resolvase, N-terminal catalytic domain"/>
    <property type="match status" value="1"/>
</dbReference>
<dbReference type="RefSeq" id="WP_188751531.1">
    <property type="nucleotide sequence ID" value="NZ_BMIJ01000009.1"/>
</dbReference>
<dbReference type="PANTHER" id="PTHR30461:SF2">
    <property type="entry name" value="SERINE RECOMBINASE PINE-RELATED"/>
    <property type="match status" value="1"/>
</dbReference>
<dbReference type="InterPro" id="IPR006119">
    <property type="entry name" value="Resolv_N"/>
</dbReference>
<accession>A0ABQ1KSL8</accession>
<dbReference type="InterPro" id="IPR038109">
    <property type="entry name" value="DNA_bind_recomb_sf"/>
</dbReference>
<dbReference type="InterPro" id="IPR050639">
    <property type="entry name" value="SSR_resolvase"/>
</dbReference>
<protein>
    <recommendedName>
        <fullName evidence="4">Resolvase/invertase-type recombinase catalytic domain-containing protein</fullName>
    </recommendedName>
</protein>
<dbReference type="InterPro" id="IPR036162">
    <property type="entry name" value="Resolvase-like_N_sf"/>
</dbReference>
<keyword evidence="1" id="KW-0238">DNA-binding</keyword>
<comment type="caution">
    <text evidence="5">The sequence shown here is derived from an EMBL/GenBank/DDBJ whole genome shotgun (WGS) entry which is preliminary data.</text>
</comment>
<dbReference type="EMBL" id="BMIJ01000009">
    <property type="protein sequence ID" value="GGC08982.1"/>
    <property type="molecule type" value="Genomic_DNA"/>
</dbReference>
<sequence>MKKVIYPYVRFSSNEQGSGDSLRRQLKAIRSFAEQNGYEINESLNLTDLGISAYKGDNLEIDAGLGRFILAINKGLIPLDGTSFICVEQLDRLTRKSVSQAYLLFSDILRKNVNIITLMDNRIYTKKSLDNLPEIIYSLTLMEQSHIESAKKSERVKAAFHGRLSRIKNGQKAKYASQIPSWLDEEKPKSGVFKINDKADIIIRIFQMTIENIPLNEIARILNREGIERITRSKYKNATNVWTGSVISHIIKNRCVIGNLDIYKTDYAKNSEGVLKRVRYLDETIEDYYPAIITNNDFVIANARVKERKVSSERGRTTNKNLFTSLIYCGECHSRMHFEIDKKTLSSGVREYKSLKCTNQRHGGNCTAIPVKYDNFEKEFPLKYFMRDDASNSLNTDKINKIKEELNALEADHIRQQDKISKIEKSIVEDDLDITAFLKTISTLKSDCNKKSIEIERLRFQLAGLEAARSGKTNKSLLSEEDRSAVKRRLKSLLSGIIIYSKRKVAWVILRDGTPNAFKFERDGNLLDNMSEYIKLVDDIRKSYTSGNLDPKLEKLARALMHGS</sequence>
<evidence type="ECO:0000313" key="6">
    <source>
        <dbReference type="Proteomes" id="UP000629025"/>
    </source>
</evidence>
<keyword evidence="6" id="KW-1185">Reference proteome</keyword>
<reference evidence="6" key="1">
    <citation type="journal article" date="2019" name="Int. J. Syst. Evol. Microbiol.">
        <title>The Global Catalogue of Microorganisms (GCM) 10K type strain sequencing project: providing services to taxonomists for standard genome sequencing and annotation.</title>
        <authorList>
            <consortium name="The Broad Institute Genomics Platform"/>
            <consortium name="The Broad Institute Genome Sequencing Center for Infectious Disease"/>
            <person name="Wu L."/>
            <person name="Ma J."/>
        </authorList>
    </citation>
    <scope>NUCLEOTIDE SEQUENCE [LARGE SCALE GENOMIC DNA]</scope>
    <source>
        <strain evidence="6">CGMCC 1.15341</strain>
    </source>
</reference>
<dbReference type="Pfam" id="PF07508">
    <property type="entry name" value="Recombinase"/>
    <property type="match status" value="1"/>
</dbReference>
<dbReference type="SUPFAM" id="SSF53041">
    <property type="entry name" value="Resolvase-like"/>
    <property type="match status" value="1"/>
</dbReference>
<evidence type="ECO:0000256" key="2">
    <source>
        <dbReference type="ARBA" id="ARBA00023172"/>
    </source>
</evidence>
<dbReference type="CDD" id="cd00338">
    <property type="entry name" value="Ser_Recombinase"/>
    <property type="match status" value="1"/>
</dbReference>
<evidence type="ECO:0000313" key="5">
    <source>
        <dbReference type="EMBL" id="GGC08982.1"/>
    </source>
</evidence>
<dbReference type="Pfam" id="PF00239">
    <property type="entry name" value="Resolvase"/>
    <property type="match status" value="1"/>
</dbReference>
<evidence type="ECO:0000256" key="3">
    <source>
        <dbReference type="SAM" id="Coils"/>
    </source>
</evidence>
<proteinExistence type="predicted"/>
<feature type="domain" description="Resolvase/invertase-type recombinase catalytic" evidence="4">
    <location>
        <begin position="5"/>
        <end position="172"/>
    </location>
</feature>
<dbReference type="Proteomes" id="UP000629025">
    <property type="component" value="Unassembled WGS sequence"/>
</dbReference>
<gene>
    <name evidence="5" type="ORF">GCM10011352_39200</name>
</gene>
<name>A0ABQ1KSL8_9GAMM</name>
<keyword evidence="2" id="KW-0233">DNA recombination</keyword>
<keyword evidence="3" id="KW-0175">Coiled coil</keyword>
<evidence type="ECO:0000256" key="1">
    <source>
        <dbReference type="ARBA" id="ARBA00023125"/>
    </source>
</evidence>
<dbReference type="Pfam" id="PF13408">
    <property type="entry name" value="Zn_ribbon_recom"/>
    <property type="match status" value="1"/>
</dbReference>
<organism evidence="5 6">
    <name type="scientific">Marinobacterium zhoushanense</name>
    <dbReference type="NCBI Taxonomy" id="1679163"/>
    <lineage>
        <taxon>Bacteria</taxon>
        <taxon>Pseudomonadati</taxon>
        <taxon>Pseudomonadota</taxon>
        <taxon>Gammaproteobacteria</taxon>
        <taxon>Oceanospirillales</taxon>
        <taxon>Oceanospirillaceae</taxon>
        <taxon>Marinobacterium</taxon>
    </lineage>
</organism>
<evidence type="ECO:0000259" key="4">
    <source>
        <dbReference type="SMART" id="SM00857"/>
    </source>
</evidence>
<dbReference type="InterPro" id="IPR011109">
    <property type="entry name" value="DNA_bind_recombinase_dom"/>
</dbReference>
<dbReference type="Gene3D" id="3.90.1750.20">
    <property type="entry name" value="Putative Large Serine Recombinase, Chain B, Domain 2"/>
    <property type="match status" value="1"/>
</dbReference>
<dbReference type="InterPro" id="IPR025827">
    <property type="entry name" value="Zn_ribbon_recom_dom"/>
</dbReference>
<dbReference type="SMART" id="SM00857">
    <property type="entry name" value="Resolvase"/>
    <property type="match status" value="1"/>
</dbReference>
<feature type="coiled-coil region" evidence="3">
    <location>
        <begin position="392"/>
        <end position="426"/>
    </location>
</feature>